<accession>A0A0P1AJW1</accession>
<reference evidence="2" key="1">
    <citation type="submission" date="2014-09" db="EMBL/GenBank/DDBJ databases">
        <authorList>
            <person name="Sharma Rahul"/>
            <person name="Thines Marco"/>
        </authorList>
    </citation>
    <scope>NUCLEOTIDE SEQUENCE [LARGE SCALE GENOMIC DNA]</scope>
</reference>
<protein>
    <submittedName>
        <fullName evidence="1">Uncharacterized protein</fullName>
    </submittedName>
</protein>
<dbReference type="RefSeq" id="XP_036263168.1">
    <property type="nucleotide sequence ID" value="XM_036407470.1"/>
</dbReference>
<dbReference type="GeneID" id="59052571"/>
<dbReference type="EMBL" id="CCYD01000553">
    <property type="protein sequence ID" value="CEG41186.1"/>
    <property type="molecule type" value="Genomic_DNA"/>
</dbReference>
<name>A0A0P1AJW1_PLAHL</name>
<dbReference type="AlphaFoldDB" id="A0A0P1AJW1"/>
<evidence type="ECO:0000313" key="1">
    <source>
        <dbReference type="EMBL" id="CEG41186.1"/>
    </source>
</evidence>
<sequence length="60" mass="6806">MLLNATDMEGGGQTNPGFEIFLNIPNLFSAQWMSQNCDHTQKPIYQVLMGDSMLHYTRKA</sequence>
<dbReference type="Proteomes" id="UP000054928">
    <property type="component" value="Unassembled WGS sequence"/>
</dbReference>
<evidence type="ECO:0000313" key="2">
    <source>
        <dbReference type="Proteomes" id="UP000054928"/>
    </source>
</evidence>
<keyword evidence="2" id="KW-1185">Reference proteome</keyword>
<proteinExistence type="predicted"/>
<organism evidence="1 2">
    <name type="scientific">Plasmopara halstedii</name>
    <name type="common">Downy mildew of sunflower</name>
    <dbReference type="NCBI Taxonomy" id="4781"/>
    <lineage>
        <taxon>Eukaryota</taxon>
        <taxon>Sar</taxon>
        <taxon>Stramenopiles</taxon>
        <taxon>Oomycota</taxon>
        <taxon>Peronosporomycetes</taxon>
        <taxon>Peronosporales</taxon>
        <taxon>Peronosporaceae</taxon>
        <taxon>Plasmopara</taxon>
    </lineage>
</organism>